<evidence type="ECO:0000256" key="1">
    <source>
        <dbReference type="SAM" id="MobiDB-lite"/>
    </source>
</evidence>
<dbReference type="eggNOG" id="ENOG502R0SM">
    <property type="taxonomic scope" value="Eukaryota"/>
</dbReference>
<dbReference type="PANTHER" id="PTHR38790:SF4">
    <property type="entry name" value="2EXR DOMAIN-CONTAINING PROTEIN"/>
    <property type="match status" value="1"/>
</dbReference>
<dbReference type="Proteomes" id="UP000016933">
    <property type="component" value="Unassembled WGS sequence"/>
</dbReference>
<dbReference type="Pfam" id="PF24864">
    <property type="entry name" value="DUF7730"/>
    <property type="match status" value="1"/>
</dbReference>
<dbReference type="OMA" id="EWRTFFN"/>
<evidence type="ECO:0000313" key="4">
    <source>
        <dbReference type="Proteomes" id="UP000016933"/>
    </source>
</evidence>
<reference evidence="3 4" key="2">
    <citation type="journal article" date="2012" name="PLoS Pathog.">
        <title>Diverse lifestyles and strategies of plant pathogenesis encoded in the genomes of eighteen Dothideomycetes fungi.</title>
        <authorList>
            <person name="Ohm R.A."/>
            <person name="Feau N."/>
            <person name="Henrissat B."/>
            <person name="Schoch C.L."/>
            <person name="Horwitz B.A."/>
            <person name="Barry K.W."/>
            <person name="Condon B.J."/>
            <person name="Copeland A.C."/>
            <person name="Dhillon B."/>
            <person name="Glaser F."/>
            <person name="Hesse C.N."/>
            <person name="Kosti I."/>
            <person name="LaButti K."/>
            <person name="Lindquist E.A."/>
            <person name="Lucas S."/>
            <person name="Salamov A.A."/>
            <person name="Bradshaw R.E."/>
            <person name="Ciuffetti L."/>
            <person name="Hamelin R.C."/>
            <person name="Kema G.H.J."/>
            <person name="Lawrence C."/>
            <person name="Scott J.A."/>
            <person name="Spatafora J.W."/>
            <person name="Turgeon B.G."/>
            <person name="de Wit P.J.G.M."/>
            <person name="Zhong S."/>
            <person name="Goodwin S.B."/>
            <person name="Grigoriev I.V."/>
        </authorList>
    </citation>
    <scope>NUCLEOTIDE SEQUENCE [LARGE SCALE GENOMIC DNA]</scope>
    <source>
        <strain evidence="4">NZE10 / CBS 128990</strain>
    </source>
</reference>
<feature type="region of interest" description="Disordered" evidence="1">
    <location>
        <begin position="1"/>
        <end position="33"/>
    </location>
</feature>
<evidence type="ECO:0000259" key="2">
    <source>
        <dbReference type="Pfam" id="PF24864"/>
    </source>
</evidence>
<dbReference type="PANTHER" id="PTHR38790">
    <property type="entry name" value="2EXR DOMAIN-CONTAINING PROTEIN-RELATED"/>
    <property type="match status" value="1"/>
</dbReference>
<gene>
    <name evidence="3" type="ORF">DOTSEDRAFT_179110</name>
</gene>
<reference evidence="4" key="1">
    <citation type="journal article" date="2012" name="PLoS Genet.">
        <title>The genomes of the fungal plant pathogens Cladosporium fulvum and Dothistroma septosporum reveal adaptation to different hosts and lifestyles but also signatures of common ancestry.</title>
        <authorList>
            <person name="de Wit P.J.G.M."/>
            <person name="van der Burgt A."/>
            <person name="Oekmen B."/>
            <person name="Stergiopoulos I."/>
            <person name="Abd-Elsalam K.A."/>
            <person name="Aerts A.L."/>
            <person name="Bahkali A.H."/>
            <person name="Beenen H.G."/>
            <person name="Chettri P."/>
            <person name="Cox M.P."/>
            <person name="Datema E."/>
            <person name="de Vries R.P."/>
            <person name="Dhillon B."/>
            <person name="Ganley A.R."/>
            <person name="Griffiths S.A."/>
            <person name="Guo Y."/>
            <person name="Hamelin R.C."/>
            <person name="Henrissat B."/>
            <person name="Kabir M.S."/>
            <person name="Jashni M.K."/>
            <person name="Kema G."/>
            <person name="Klaubauf S."/>
            <person name="Lapidus A."/>
            <person name="Levasseur A."/>
            <person name="Lindquist E."/>
            <person name="Mehrabi R."/>
            <person name="Ohm R.A."/>
            <person name="Owen T.J."/>
            <person name="Salamov A."/>
            <person name="Schwelm A."/>
            <person name="Schijlen E."/>
            <person name="Sun H."/>
            <person name="van den Burg H.A."/>
            <person name="van Ham R.C.H.J."/>
            <person name="Zhang S."/>
            <person name="Goodwin S.B."/>
            <person name="Grigoriev I.V."/>
            <person name="Collemare J."/>
            <person name="Bradshaw R.E."/>
        </authorList>
    </citation>
    <scope>NUCLEOTIDE SEQUENCE [LARGE SCALE GENOMIC DNA]</scope>
    <source>
        <strain evidence="4">NZE10 / CBS 128990</strain>
    </source>
</reference>
<dbReference type="HOGENOM" id="CLU_636196_0_0_1"/>
<organism evidence="3 4">
    <name type="scientific">Dothistroma septosporum (strain NZE10 / CBS 128990)</name>
    <name type="common">Red band needle blight fungus</name>
    <name type="synonym">Mycosphaerella pini</name>
    <dbReference type="NCBI Taxonomy" id="675120"/>
    <lineage>
        <taxon>Eukaryota</taxon>
        <taxon>Fungi</taxon>
        <taxon>Dikarya</taxon>
        <taxon>Ascomycota</taxon>
        <taxon>Pezizomycotina</taxon>
        <taxon>Dothideomycetes</taxon>
        <taxon>Dothideomycetidae</taxon>
        <taxon>Mycosphaerellales</taxon>
        <taxon>Mycosphaerellaceae</taxon>
        <taxon>Dothistroma</taxon>
    </lineage>
</organism>
<proteinExistence type="predicted"/>
<sequence length="348" mass="40387">MTKGRAGHDLKRRPVHSALPPTDTSHPVSQEQSPLFGLPAELRNRIYEYVFGSGTIHVRLRQCEASSKPLLCEEWEAPENGQLSVNVATKWRNVTQYSKLSYAICEHPDQWDRAYKLSQAELDDELRANRDPEDRAYQNHNYAHYECISIIEYLSSISTRGLKVRQDYSAVIGERLAHSKLHLSILQTCRQIYHEAQQLPFLNYALDIPYSWISDFATRVLYTHQASSVHTLLTRNIWEALEFKTIMRSFPKLKKLCIANEACMPLTGSQQEWRTFFNINTLESVEVFMGTNRDNKEQRAWFNGKTEVQEKFLVRPMGEEERRKRAEYAKIVGKMPKFGAKMNSEHGE</sequence>
<accession>N1PDI2</accession>
<evidence type="ECO:0000313" key="3">
    <source>
        <dbReference type="EMBL" id="EME40159.1"/>
    </source>
</evidence>
<dbReference type="InterPro" id="IPR056632">
    <property type="entry name" value="DUF7730"/>
</dbReference>
<feature type="compositionally biased region" description="Polar residues" evidence="1">
    <location>
        <begin position="22"/>
        <end position="33"/>
    </location>
</feature>
<dbReference type="AlphaFoldDB" id="N1PDI2"/>
<dbReference type="EMBL" id="KB446544">
    <property type="protein sequence ID" value="EME40159.1"/>
    <property type="molecule type" value="Genomic_DNA"/>
</dbReference>
<protein>
    <recommendedName>
        <fullName evidence="2">DUF7730 domain-containing protein</fullName>
    </recommendedName>
</protein>
<name>N1PDI2_DOTSN</name>
<feature type="domain" description="DUF7730" evidence="2">
    <location>
        <begin position="29"/>
        <end position="80"/>
    </location>
</feature>
<keyword evidence="4" id="KW-1185">Reference proteome</keyword>